<dbReference type="Gene3D" id="6.10.140.1740">
    <property type="match status" value="1"/>
</dbReference>
<dbReference type="HOGENOM" id="CLU_3107315_0_0_1"/>
<dbReference type="Proteomes" id="UP000054018">
    <property type="component" value="Unassembled WGS sequence"/>
</dbReference>
<reference evidence="1 2" key="1">
    <citation type="submission" date="2014-04" db="EMBL/GenBank/DDBJ databases">
        <authorList>
            <consortium name="DOE Joint Genome Institute"/>
            <person name="Kuo A."/>
            <person name="Kohler A."/>
            <person name="Costa M.D."/>
            <person name="Nagy L.G."/>
            <person name="Floudas D."/>
            <person name="Copeland A."/>
            <person name="Barry K.W."/>
            <person name="Cichocki N."/>
            <person name="Veneault-Fourrey C."/>
            <person name="LaButti K."/>
            <person name="Lindquist E.A."/>
            <person name="Lipzen A."/>
            <person name="Lundell T."/>
            <person name="Morin E."/>
            <person name="Murat C."/>
            <person name="Sun H."/>
            <person name="Tunlid A."/>
            <person name="Henrissat B."/>
            <person name="Grigoriev I.V."/>
            <person name="Hibbett D.S."/>
            <person name="Martin F."/>
            <person name="Nordberg H.P."/>
            <person name="Cantor M.N."/>
            <person name="Hua S.X."/>
        </authorList>
    </citation>
    <scope>NUCLEOTIDE SEQUENCE [LARGE SCALE GENOMIC DNA]</scope>
    <source>
        <strain evidence="1 2">441</strain>
    </source>
</reference>
<dbReference type="STRING" id="765257.A0A0C9YVQ5"/>
<reference evidence="2" key="2">
    <citation type="submission" date="2015-01" db="EMBL/GenBank/DDBJ databases">
        <title>Evolutionary Origins and Diversification of the Mycorrhizal Mutualists.</title>
        <authorList>
            <consortium name="DOE Joint Genome Institute"/>
            <consortium name="Mycorrhizal Genomics Consortium"/>
            <person name="Kohler A."/>
            <person name="Kuo A."/>
            <person name="Nagy L.G."/>
            <person name="Floudas D."/>
            <person name="Copeland A."/>
            <person name="Barry K.W."/>
            <person name="Cichocki N."/>
            <person name="Veneault-Fourrey C."/>
            <person name="LaButti K."/>
            <person name="Lindquist E.A."/>
            <person name="Lipzen A."/>
            <person name="Lundell T."/>
            <person name="Morin E."/>
            <person name="Murat C."/>
            <person name="Riley R."/>
            <person name="Ohm R."/>
            <person name="Sun H."/>
            <person name="Tunlid A."/>
            <person name="Henrissat B."/>
            <person name="Grigoriev I.V."/>
            <person name="Hibbett D.S."/>
            <person name="Martin F."/>
        </authorList>
    </citation>
    <scope>NUCLEOTIDE SEQUENCE [LARGE SCALE GENOMIC DNA]</scope>
    <source>
        <strain evidence="2">441</strain>
    </source>
</reference>
<gene>
    <name evidence="1" type="ORF">PISMIDRAFT_7027</name>
</gene>
<proteinExistence type="predicted"/>
<keyword evidence="2" id="KW-1185">Reference proteome</keyword>
<evidence type="ECO:0000313" key="1">
    <source>
        <dbReference type="EMBL" id="KIK29160.1"/>
    </source>
</evidence>
<organism evidence="1 2">
    <name type="scientific">Pisolithus microcarpus 441</name>
    <dbReference type="NCBI Taxonomy" id="765257"/>
    <lineage>
        <taxon>Eukaryota</taxon>
        <taxon>Fungi</taxon>
        <taxon>Dikarya</taxon>
        <taxon>Basidiomycota</taxon>
        <taxon>Agaricomycotina</taxon>
        <taxon>Agaricomycetes</taxon>
        <taxon>Agaricomycetidae</taxon>
        <taxon>Boletales</taxon>
        <taxon>Sclerodermatineae</taxon>
        <taxon>Pisolithaceae</taxon>
        <taxon>Pisolithus</taxon>
    </lineage>
</organism>
<dbReference type="EMBL" id="KN833690">
    <property type="protein sequence ID" value="KIK29160.1"/>
    <property type="molecule type" value="Genomic_DNA"/>
</dbReference>
<accession>A0A0C9YVQ5</accession>
<dbReference type="AlphaFoldDB" id="A0A0C9YVQ5"/>
<sequence>MSAPTVQNLEEAAAIASEFISTLENIPSEVQFLLQELRAKETQSQGTYITL</sequence>
<evidence type="ECO:0000313" key="2">
    <source>
        <dbReference type="Proteomes" id="UP000054018"/>
    </source>
</evidence>
<name>A0A0C9YVQ5_9AGAM</name>
<protein>
    <submittedName>
        <fullName evidence="1">Uncharacterized protein</fullName>
    </submittedName>
</protein>